<proteinExistence type="predicted"/>
<protein>
    <submittedName>
        <fullName evidence="1">Uncharacterized protein</fullName>
    </submittedName>
</protein>
<reference evidence="1" key="1">
    <citation type="journal article" date="2017" name="Science">
        <title>Giant viruses with an expanded complement of translation system components.</title>
        <authorList>
            <person name="Schulz F."/>
            <person name="Yutin N."/>
            <person name="Ivanova N.N."/>
            <person name="Ortega D.R."/>
            <person name="Lee T.K."/>
            <person name="Vierheilig J."/>
            <person name="Daims H."/>
            <person name="Horn M."/>
            <person name="Wagner M."/>
            <person name="Jensen G.J."/>
            <person name="Kyrpides N.C."/>
            <person name="Koonin E.V."/>
            <person name="Woyke T."/>
        </authorList>
    </citation>
    <scope>NUCLEOTIDE SEQUENCE</scope>
    <source>
        <strain evidence="1">KNV1</strain>
    </source>
</reference>
<sequence length="242" mass="28755">MDTTLNDLRGTFELHNTIALTNQDESRDFIEFCQLNKLKPIQVLILYNEEYLSTDHFEHLRVRGNTDKLIFKNYEPVILYQTAKYFVGYLHHAFDELKRITQLLIESDYCVIREKIEAVRSTIDLDKLKDREECYHETHIVVNCSNYTEQNIHILDKLNKIANQNNISINNLYVPLSFNLKKYEDNQVFITLRNYLVDLKNVGLEEIIDKTKKQIKEKFEIIKTINETVVFDSNSYIDCQKF</sequence>
<accession>A0A1V0SJD9</accession>
<gene>
    <name evidence="1" type="ORF">Klosneuvirus_2_271</name>
</gene>
<dbReference type="EMBL" id="KY684109">
    <property type="protein sequence ID" value="ARF11835.1"/>
    <property type="molecule type" value="Genomic_DNA"/>
</dbReference>
<organism evidence="1">
    <name type="scientific">Klosneuvirus KNV1</name>
    <dbReference type="NCBI Taxonomy" id="1977640"/>
    <lineage>
        <taxon>Viruses</taxon>
        <taxon>Varidnaviria</taxon>
        <taxon>Bamfordvirae</taxon>
        <taxon>Nucleocytoviricota</taxon>
        <taxon>Megaviricetes</taxon>
        <taxon>Imitervirales</taxon>
        <taxon>Mimiviridae</taxon>
        <taxon>Klosneuvirinae</taxon>
        <taxon>Klosneuvirus</taxon>
    </lineage>
</organism>
<evidence type="ECO:0000313" key="1">
    <source>
        <dbReference type="EMBL" id="ARF11835.1"/>
    </source>
</evidence>
<name>A0A1V0SJD9_9VIRU</name>